<organism evidence="8 9">
    <name type="scientific">Trichosporon asahii var. asahii (strain CBS 8904)</name>
    <name type="common">Yeast</name>
    <dbReference type="NCBI Taxonomy" id="1220162"/>
    <lineage>
        <taxon>Eukaryota</taxon>
        <taxon>Fungi</taxon>
        <taxon>Dikarya</taxon>
        <taxon>Basidiomycota</taxon>
        <taxon>Agaricomycotina</taxon>
        <taxon>Tremellomycetes</taxon>
        <taxon>Trichosporonales</taxon>
        <taxon>Trichosporonaceae</taxon>
        <taxon>Trichosporon</taxon>
    </lineage>
</organism>
<feature type="domain" description="TRASH" evidence="7">
    <location>
        <begin position="6"/>
        <end position="44"/>
    </location>
</feature>
<comment type="subcellular location">
    <subcellularLocation>
        <location evidence="1">Nucleus</location>
    </subcellularLocation>
</comment>
<dbReference type="InterPro" id="IPR023442">
    <property type="entry name" value="Ribosomal_eL24_CS"/>
</dbReference>
<dbReference type="OMA" id="STQWRIA"/>
<comment type="similarity">
    <text evidence="2">Belongs to the eukaryotic ribosomal protein eL24 family.</text>
</comment>
<dbReference type="PROSITE" id="PS01073">
    <property type="entry name" value="RIBOSOMAL_L24E"/>
    <property type="match status" value="1"/>
</dbReference>
<protein>
    <recommendedName>
        <fullName evidence="3">Ribosome biogenesis protein RLP24</fullName>
    </recommendedName>
</protein>
<dbReference type="PANTHER" id="PTHR10792">
    <property type="entry name" value="60S RIBOSOMAL PROTEIN L24"/>
    <property type="match status" value="1"/>
</dbReference>
<comment type="caution">
    <text evidence="8">The sequence shown here is derived from an EMBL/GenBank/DDBJ whole genome shotgun (WGS) entry which is preliminary data.</text>
</comment>
<dbReference type="GO" id="GO:0042273">
    <property type="term" value="P:ribosomal large subunit biogenesis"/>
    <property type="evidence" value="ECO:0007669"/>
    <property type="project" value="TreeGrafter"/>
</dbReference>
<dbReference type="InterPro" id="IPR011017">
    <property type="entry name" value="TRASH_dom"/>
</dbReference>
<dbReference type="InterPro" id="IPR056366">
    <property type="entry name" value="Ribosomal_eL24"/>
</dbReference>
<name>K1VJS3_TRIAC</name>
<evidence type="ECO:0000256" key="2">
    <source>
        <dbReference type="ARBA" id="ARBA00005647"/>
    </source>
</evidence>
<evidence type="ECO:0000256" key="1">
    <source>
        <dbReference type="ARBA" id="ARBA00004123"/>
    </source>
</evidence>
<dbReference type="Gene3D" id="2.30.170.20">
    <property type="entry name" value="Ribosomal protein L24e"/>
    <property type="match status" value="1"/>
</dbReference>
<dbReference type="Proteomes" id="UP000006757">
    <property type="component" value="Unassembled WGS sequence"/>
</dbReference>
<evidence type="ECO:0000256" key="4">
    <source>
        <dbReference type="ARBA" id="ARBA00022517"/>
    </source>
</evidence>
<feature type="region of interest" description="Disordered" evidence="6">
    <location>
        <begin position="247"/>
        <end position="273"/>
    </location>
</feature>
<reference evidence="8 9" key="1">
    <citation type="journal article" date="2012" name="Eukaryot. Cell">
        <title>Genome sequence of the Trichosporon asahii environmental strain CBS 8904.</title>
        <authorList>
            <person name="Yang R.Y."/>
            <person name="Li H.T."/>
            <person name="Zhu H."/>
            <person name="Zhou G.P."/>
            <person name="Wang M."/>
            <person name="Wang L."/>
        </authorList>
    </citation>
    <scope>NUCLEOTIDE SEQUENCE [LARGE SCALE GENOMIC DNA]</scope>
    <source>
        <strain evidence="8 9">CBS 8904</strain>
    </source>
</reference>
<feature type="compositionally biased region" description="Gly residues" evidence="6">
    <location>
        <begin position="264"/>
        <end position="273"/>
    </location>
</feature>
<dbReference type="GO" id="GO:0005730">
    <property type="term" value="C:nucleolus"/>
    <property type="evidence" value="ECO:0007669"/>
    <property type="project" value="TreeGrafter"/>
</dbReference>
<sequence length="273" mass="31491">MRIEKCYFCSVNVYPGHGTMFVRNDAKTFRFCSSKCHKNFKMKRNPRKVRWTKAFRRANGKEMVVVRIKFDGSRCWKRKSGEGSTQWRIASMATAASTVPAAMALRSHRSAMLWLPNEAFMAVAGYREPRCCNPVAFLSSKLTPQDSTYEFEKRRNVPVRYDRELVATTLEAMKRVQEIRTKRERAFWKNRMSGNKSKNLREAAADVEKHIELVEPRTKTVDVEDKSAEREKIKIRAAKRKIMAEQEIAGAKKKKRESRLVPAEGGGMGMNLD</sequence>
<dbReference type="PANTHER" id="PTHR10792:SF8">
    <property type="entry name" value="RIBOSOME BIOGENESIS PROTEIN RLP24-RELATED"/>
    <property type="match status" value="1"/>
</dbReference>
<dbReference type="HOGENOM" id="CLU_089419_2_0_1"/>
<proteinExistence type="inferred from homology"/>
<dbReference type="AlphaFoldDB" id="K1VJS3"/>
<evidence type="ECO:0000313" key="9">
    <source>
        <dbReference type="Proteomes" id="UP000006757"/>
    </source>
</evidence>
<keyword evidence="4" id="KW-0690">Ribosome biogenesis</keyword>
<dbReference type="eggNOG" id="KOG1723">
    <property type="taxonomic scope" value="Eukaryota"/>
</dbReference>
<evidence type="ECO:0000256" key="6">
    <source>
        <dbReference type="SAM" id="MobiDB-lite"/>
    </source>
</evidence>
<dbReference type="SMART" id="SM00746">
    <property type="entry name" value="TRASH"/>
    <property type="match status" value="1"/>
</dbReference>
<dbReference type="GO" id="GO:0003735">
    <property type="term" value="F:structural constituent of ribosome"/>
    <property type="evidence" value="ECO:0007669"/>
    <property type="project" value="InterPro"/>
</dbReference>
<dbReference type="InterPro" id="IPR038630">
    <property type="entry name" value="L24e/L24_sf"/>
</dbReference>
<dbReference type="FunFam" id="2.30.170.20:FF:000001">
    <property type="entry name" value="probable ribosome biogenesis protein RLP24"/>
    <property type="match status" value="1"/>
</dbReference>
<evidence type="ECO:0000256" key="3">
    <source>
        <dbReference type="ARBA" id="ARBA00018397"/>
    </source>
</evidence>
<dbReference type="CDD" id="cd00472">
    <property type="entry name" value="Ribosomal_L24e_L24"/>
    <property type="match status" value="1"/>
</dbReference>
<keyword evidence="9" id="KW-1185">Reference proteome</keyword>
<dbReference type="EMBL" id="AMBO01000372">
    <property type="protein sequence ID" value="EKC99441.1"/>
    <property type="molecule type" value="Genomic_DNA"/>
</dbReference>
<dbReference type="InterPro" id="IPR000988">
    <property type="entry name" value="Ribosomal_eL24-rel_N"/>
</dbReference>
<keyword evidence="5" id="KW-0539">Nucleus</keyword>
<accession>K1VJS3</accession>
<evidence type="ECO:0000256" key="5">
    <source>
        <dbReference type="ARBA" id="ARBA00023242"/>
    </source>
</evidence>
<dbReference type="SUPFAM" id="SSF57716">
    <property type="entry name" value="Glucocorticoid receptor-like (DNA-binding domain)"/>
    <property type="match status" value="1"/>
</dbReference>
<dbReference type="FunCoup" id="K1VJS3">
    <property type="interactions" value="483"/>
</dbReference>
<evidence type="ECO:0000259" key="7">
    <source>
        <dbReference type="SMART" id="SM00746"/>
    </source>
</evidence>
<evidence type="ECO:0000313" key="8">
    <source>
        <dbReference type="EMBL" id="EKC99441.1"/>
    </source>
</evidence>
<dbReference type="Pfam" id="PF01246">
    <property type="entry name" value="Ribosomal_L24e"/>
    <property type="match status" value="1"/>
</dbReference>
<gene>
    <name evidence="8" type="ORF">A1Q2_06378</name>
</gene>
<dbReference type="STRING" id="1220162.K1VJS3"/>
<dbReference type="OrthoDB" id="10262490at2759"/>
<dbReference type="InParanoid" id="K1VJS3"/>